<proteinExistence type="predicted"/>
<comment type="caution">
    <text evidence="1">The sequence shown here is derived from an EMBL/GenBank/DDBJ whole genome shotgun (WGS) entry which is preliminary data.</text>
</comment>
<keyword evidence="2" id="KW-1185">Reference proteome</keyword>
<evidence type="ECO:0000313" key="2">
    <source>
        <dbReference type="Proteomes" id="UP001479436"/>
    </source>
</evidence>
<accession>A0ABR2X2G2</accession>
<evidence type="ECO:0000313" key="1">
    <source>
        <dbReference type="EMBL" id="KAK9767952.1"/>
    </source>
</evidence>
<reference evidence="1 2" key="1">
    <citation type="submission" date="2023-04" db="EMBL/GenBank/DDBJ databases">
        <title>Genome of Basidiobolus ranarum AG-B5.</title>
        <authorList>
            <person name="Stajich J.E."/>
            <person name="Carter-House D."/>
            <person name="Gryganskyi A."/>
        </authorList>
    </citation>
    <scope>NUCLEOTIDE SEQUENCE [LARGE SCALE GENOMIC DNA]</scope>
    <source>
        <strain evidence="1 2">AG-B5</strain>
    </source>
</reference>
<organism evidence="1 2">
    <name type="scientific">Basidiobolus ranarum</name>
    <dbReference type="NCBI Taxonomy" id="34480"/>
    <lineage>
        <taxon>Eukaryota</taxon>
        <taxon>Fungi</taxon>
        <taxon>Fungi incertae sedis</taxon>
        <taxon>Zoopagomycota</taxon>
        <taxon>Entomophthoromycotina</taxon>
        <taxon>Basidiobolomycetes</taxon>
        <taxon>Basidiobolales</taxon>
        <taxon>Basidiobolaceae</taxon>
        <taxon>Basidiobolus</taxon>
    </lineage>
</organism>
<dbReference type="Proteomes" id="UP001479436">
    <property type="component" value="Unassembled WGS sequence"/>
</dbReference>
<sequence>MGKSAKFFKRPNRKEKEVLKITKESEPVPSKKDTLSKSGGISKKVVKNATASKIAKTLKHKKPFDGDIEMSQMNELNKATKQTEKASATPKRDYVDILYGKKTFKSMKK</sequence>
<name>A0ABR2X2G2_9FUNG</name>
<dbReference type="EMBL" id="JASJQH010000044">
    <property type="protein sequence ID" value="KAK9767952.1"/>
    <property type="molecule type" value="Genomic_DNA"/>
</dbReference>
<protein>
    <submittedName>
        <fullName evidence="1">Uncharacterized protein</fullName>
    </submittedName>
</protein>
<gene>
    <name evidence="1" type="ORF">K7432_001815</name>
</gene>